<evidence type="ECO:0000313" key="2">
    <source>
        <dbReference type="Proteomes" id="UP000225706"/>
    </source>
</evidence>
<keyword evidence="2" id="KW-1185">Reference proteome</keyword>
<comment type="caution">
    <text evidence="1">The sequence shown here is derived from an EMBL/GenBank/DDBJ whole genome shotgun (WGS) entry which is preliminary data.</text>
</comment>
<name>A0A2B4SMZ0_STYPI</name>
<organism evidence="1 2">
    <name type="scientific">Stylophora pistillata</name>
    <name type="common">Smooth cauliflower coral</name>
    <dbReference type="NCBI Taxonomy" id="50429"/>
    <lineage>
        <taxon>Eukaryota</taxon>
        <taxon>Metazoa</taxon>
        <taxon>Cnidaria</taxon>
        <taxon>Anthozoa</taxon>
        <taxon>Hexacorallia</taxon>
        <taxon>Scleractinia</taxon>
        <taxon>Astrocoeniina</taxon>
        <taxon>Pocilloporidae</taxon>
        <taxon>Stylophora</taxon>
    </lineage>
</organism>
<proteinExistence type="predicted"/>
<accession>A0A2B4SMZ0</accession>
<sequence>MEMEGWEEKEICTEEEAYSNLCRKEGRKELFTLSFKFNRDSLRNSAKQNSPMKSWIIFLLLFSLVVYSNGRTRFSMVEFDEAQEINLAYKFCIRQCTEACLTSEHCHRTYDKQTLCMNGAEDDKLTWPGFSYQGRTIKACSEINAPVISRREPKPEPKQYMDPYELLRLMDMK</sequence>
<reference evidence="2" key="1">
    <citation type="journal article" date="2017" name="bioRxiv">
        <title>Comparative analysis of the genomes of Stylophora pistillata and Acropora digitifera provides evidence for extensive differences between species of corals.</title>
        <authorList>
            <person name="Voolstra C.R."/>
            <person name="Li Y."/>
            <person name="Liew Y.J."/>
            <person name="Baumgarten S."/>
            <person name="Zoccola D."/>
            <person name="Flot J.-F."/>
            <person name="Tambutte S."/>
            <person name="Allemand D."/>
            <person name="Aranda M."/>
        </authorList>
    </citation>
    <scope>NUCLEOTIDE SEQUENCE [LARGE SCALE GENOMIC DNA]</scope>
</reference>
<evidence type="ECO:0000313" key="1">
    <source>
        <dbReference type="EMBL" id="PFX31261.1"/>
    </source>
</evidence>
<gene>
    <name evidence="1" type="ORF">AWC38_SpisGene3914</name>
</gene>
<dbReference type="EMBL" id="LSMT01000038">
    <property type="protein sequence ID" value="PFX31261.1"/>
    <property type="molecule type" value="Genomic_DNA"/>
</dbReference>
<dbReference type="AlphaFoldDB" id="A0A2B4SMZ0"/>
<protein>
    <submittedName>
        <fullName evidence="1">Uncharacterized protein</fullName>
    </submittedName>
</protein>
<dbReference type="Proteomes" id="UP000225706">
    <property type="component" value="Unassembled WGS sequence"/>
</dbReference>